<evidence type="ECO:0000313" key="2">
    <source>
        <dbReference type="Proteomes" id="UP001201163"/>
    </source>
</evidence>
<keyword evidence="2" id="KW-1185">Reference proteome</keyword>
<sequence>MANPKFPVEIMDRIVQEVLRSQSRAFSSIAALSVVSRQLRYISLKAYFSHLTLHRLTKAGKFIDIPDSSSWVRHLSTTMQIIEKKALPVFKMNLVSLELACEAVSVFSLSASILLVFPLLPTTLVSLKLTSLPHITSMLLKEIARRCTSLKELELSVVEQLGIDCCWACFEESSTCVKHSPIGFDASCDTAEELATFYARCLQPLGSLQRLSIGVFLSSSIVLKEHIDSHSLAREDCQLAGCPFDDSLSAPHTPGLNGYRELPRVHSYGKLPRRVATQERGTAIGCRPYTPTECATCWEAHGLRTREDELMATMRLAQNLRSLTLVRWSSWFNSPKTTPRYPPLNDKAEKRQSGGAELREVLWAAFEIQRGEGRVKVWRRA</sequence>
<name>A0AAD4LJL7_9AGAM</name>
<protein>
    <submittedName>
        <fullName evidence="1">Uncharacterized protein</fullName>
    </submittedName>
</protein>
<accession>A0AAD4LJL7</accession>
<comment type="caution">
    <text evidence="1">The sequence shown here is derived from an EMBL/GenBank/DDBJ whole genome shotgun (WGS) entry which is preliminary data.</text>
</comment>
<reference evidence="1" key="1">
    <citation type="submission" date="2022-01" db="EMBL/GenBank/DDBJ databases">
        <title>Comparative genomics reveals a dynamic genome evolution in the ectomycorrhizal milk-cap (Lactarius) mushrooms.</title>
        <authorList>
            <consortium name="DOE Joint Genome Institute"/>
            <person name="Lebreton A."/>
            <person name="Tang N."/>
            <person name="Kuo A."/>
            <person name="LaButti K."/>
            <person name="Drula E."/>
            <person name="Barry K."/>
            <person name="Clum A."/>
            <person name="Lipzen A."/>
            <person name="Mousain D."/>
            <person name="Ng V."/>
            <person name="Wang R."/>
            <person name="Wang X."/>
            <person name="Dai Y."/>
            <person name="Henrissat B."/>
            <person name="Grigoriev I.V."/>
            <person name="Guerin-Laguette A."/>
            <person name="Yu F."/>
            <person name="Martin F.M."/>
        </authorList>
    </citation>
    <scope>NUCLEOTIDE SEQUENCE</scope>
    <source>
        <strain evidence="1">QP</strain>
    </source>
</reference>
<dbReference type="AlphaFoldDB" id="A0AAD4LJL7"/>
<gene>
    <name evidence="1" type="ORF">EDB92DRAFT_644060</name>
</gene>
<evidence type="ECO:0000313" key="1">
    <source>
        <dbReference type="EMBL" id="KAH8991671.1"/>
    </source>
</evidence>
<proteinExistence type="predicted"/>
<dbReference type="Proteomes" id="UP001201163">
    <property type="component" value="Unassembled WGS sequence"/>
</dbReference>
<dbReference type="EMBL" id="JAKELL010000025">
    <property type="protein sequence ID" value="KAH8991671.1"/>
    <property type="molecule type" value="Genomic_DNA"/>
</dbReference>
<organism evidence="1 2">
    <name type="scientific">Lactarius akahatsu</name>
    <dbReference type="NCBI Taxonomy" id="416441"/>
    <lineage>
        <taxon>Eukaryota</taxon>
        <taxon>Fungi</taxon>
        <taxon>Dikarya</taxon>
        <taxon>Basidiomycota</taxon>
        <taxon>Agaricomycotina</taxon>
        <taxon>Agaricomycetes</taxon>
        <taxon>Russulales</taxon>
        <taxon>Russulaceae</taxon>
        <taxon>Lactarius</taxon>
    </lineage>
</organism>